<dbReference type="PROSITE" id="PS50294">
    <property type="entry name" value="WD_REPEATS_REGION"/>
    <property type="match status" value="1"/>
</dbReference>
<feature type="repeat" description="WD" evidence="1">
    <location>
        <begin position="7"/>
        <end position="48"/>
    </location>
</feature>
<reference evidence="2" key="1">
    <citation type="submission" date="2006-06" db="EMBL/GenBank/DDBJ databases">
        <title>Complete sequence of Trichodesmium erythraeum IMS101.</title>
        <authorList>
            <consortium name="US DOE Joint Genome Institute"/>
            <person name="Copeland A."/>
            <person name="Lucas S."/>
            <person name="Lapidus A."/>
            <person name="Barry K."/>
            <person name="Detter J.C."/>
            <person name="Glavina del Rio T."/>
            <person name="Hammon N."/>
            <person name="Israni S."/>
            <person name="Dalin E."/>
            <person name="Tice H."/>
            <person name="Pitluck S."/>
            <person name="Kiss H."/>
            <person name="Munk A.C."/>
            <person name="Brettin T."/>
            <person name="Bruce D."/>
            <person name="Han C."/>
            <person name="Tapia R."/>
            <person name="Gilna P."/>
            <person name="Schmutz J."/>
            <person name="Larimer F."/>
            <person name="Land M."/>
            <person name="Hauser L."/>
            <person name="Kyrpides N."/>
            <person name="Kim E."/>
            <person name="Richardson P."/>
        </authorList>
    </citation>
    <scope>NUCLEOTIDE SEQUENCE [LARGE SCALE GENOMIC DNA]</scope>
    <source>
        <strain evidence="2">IMS101</strain>
    </source>
</reference>
<dbReference type="HOGENOM" id="CLU_1844234_0_0_3"/>
<proteinExistence type="predicted"/>
<dbReference type="InterPro" id="IPR015943">
    <property type="entry name" value="WD40/YVTN_repeat-like_dom_sf"/>
</dbReference>
<evidence type="ECO:0000256" key="1">
    <source>
        <dbReference type="PROSITE-ProRule" id="PRU00221"/>
    </source>
</evidence>
<keyword evidence="1" id="KW-0853">WD repeat</keyword>
<dbReference type="EMBL" id="CP000393">
    <property type="protein sequence ID" value="ABG49874.1"/>
    <property type="molecule type" value="Genomic_DNA"/>
</dbReference>
<gene>
    <name evidence="2" type="ordered locus">Tery_0410</name>
</gene>
<evidence type="ECO:0000313" key="2">
    <source>
        <dbReference type="EMBL" id="ABG49874.1"/>
    </source>
</evidence>
<dbReference type="KEGG" id="ter:Tery_0410"/>
<accession>Q119F0</accession>
<protein>
    <submittedName>
        <fullName evidence="2">WD-40 repeat</fullName>
    </submittedName>
</protein>
<dbReference type="Gene3D" id="2.130.10.10">
    <property type="entry name" value="YVTN repeat-like/Quinoprotein amine dehydrogenase"/>
    <property type="match status" value="1"/>
</dbReference>
<dbReference type="Pfam" id="PF00400">
    <property type="entry name" value="WD40"/>
    <property type="match status" value="1"/>
</dbReference>
<name>Q119F0_TRIEI</name>
<sequence>MKVAIATLNHQYMVIAVALSFDGKTIATASCDKTVLVWNKETEKAIATLNHQDKVIAVGFNCDHSLTLPENKALEFSHILIAYFNNLFAVIFSQKLTHFRSQCNNSSSESQNISWFLRVLMLSGFPSFSYRLRVLMLTL</sequence>
<organism evidence="2">
    <name type="scientific">Trichodesmium erythraeum (strain IMS101)</name>
    <dbReference type="NCBI Taxonomy" id="203124"/>
    <lineage>
        <taxon>Bacteria</taxon>
        <taxon>Bacillati</taxon>
        <taxon>Cyanobacteriota</taxon>
        <taxon>Cyanophyceae</taxon>
        <taxon>Oscillatoriophycideae</taxon>
        <taxon>Oscillatoriales</taxon>
        <taxon>Microcoleaceae</taxon>
        <taxon>Trichodesmium</taxon>
    </lineage>
</organism>
<dbReference type="SMART" id="SM00320">
    <property type="entry name" value="WD40"/>
    <property type="match status" value="1"/>
</dbReference>
<dbReference type="SUPFAM" id="SSF50978">
    <property type="entry name" value="WD40 repeat-like"/>
    <property type="match status" value="1"/>
</dbReference>
<dbReference type="InterPro" id="IPR001680">
    <property type="entry name" value="WD40_rpt"/>
</dbReference>
<dbReference type="eggNOG" id="COG2319">
    <property type="taxonomic scope" value="Bacteria"/>
</dbReference>
<dbReference type="AlphaFoldDB" id="Q119F0"/>
<dbReference type="InterPro" id="IPR036322">
    <property type="entry name" value="WD40_repeat_dom_sf"/>
</dbReference>
<dbReference type="PROSITE" id="PS50082">
    <property type="entry name" value="WD_REPEATS_2"/>
    <property type="match status" value="1"/>
</dbReference>